<dbReference type="GO" id="GO:0006355">
    <property type="term" value="P:regulation of DNA-templated transcription"/>
    <property type="evidence" value="ECO:0007669"/>
    <property type="project" value="InterPro"/>
</dbReference>
<dbReference type="OrthoDB" id="8951911at2759"/>
<gene>
    <name evidence="2" type="primary">LOC122143832</name>
</gene>
<sequence>MSMREAGQRVQPNISRFTVSTIIRRFREENRIERLPHGGGRTGMFSPHQETLIVDMVRENNAIKLCEIQQKIIEDHVNFEGINSVSLSTVDRVLKRNRLRMKQLYRVPFDRNSDRVKEQRFQYVQRVFQLGAMERPHEYIYMHEAGFNLTKRRRSGRNVIGHRAIVGVPGQHGGNVTLCAAISNHGVVHHHANLGPYNTHQLLIFLNHMRDALLGQQDEHPICE</sequence>
<dbReference type="RefSeq" id="XP_042610363.1">
    <property type="nucleotide sequence ID" value="XM_042754429.1"/>
</dbReference>
<dbReference type="InterPro" id="IPR001523">
    <property type="entry name" value="Paired_dom"/>
</dbReference>
<dbReference type="KEGG" id="ccar:122143832"/>
<dbReference type="GeneID" id="122143832"/>
<organism evidence="2">
    <name type="scientific">Cyprinus carpio</name>
    <name type="common">Common carp</name>
    <dbReference type="NCBI Taxonomy" id="7962"/>
    <lineage>
        <taxon>Eukaryota</taxon>
        <taxon>Metazoa</taxon>
        <taxon>Chordata</taxon>
        <taxon>Craniata</taxon>
        <taxon>Vertebrata</taxon>
        <taxon>Euteleostomi</taxon>
        <taxon>Actinopterygii</taxon>
        <taxon>Neopterygii</taxon>
        <taxon>Teleostei</taxon>
        <taxon>Ostariophysi</taxon>
        <taxon>Cypriniformes</taxon>
        <taxon>Cyprinidae</taxon>
        <taxon>Cyprininae</taxon>
        <taxon>Cyprinus</taxon>
    </lineage>
</organism>
<evidence type="ECO:0000259" key="1">
    <source>
        <dbReference type="PROSITE" id="PS51057"/>
    </source>
</evidence>
<dbReference type="AlphaFoldDB" id="A0A9Q9XYI2"/>
<name>A0A9Q9XYI2_CYPCA</name>
<reference evidence="2" key="1">
    <citation type="submission" date="2025-08" db="UniProtKB">
        <authorList>
            <consortium name="RefSeq"/>
        </authorList>
    </citation>
    <scope>IDENTIFICATION</scope>
    <source>
        <tissue evidence="2">Muscle</tissue>
    </source>
</reference>
<dbReference type="Pfam" id="PF00292">
    <property type="entry name" value="PAX"/>
    <property type="match status" value="1"/>
</dbReference>
<dbReference type="GO" id="GO:0003677">
    <property type="term" value="F:DNA binding"/>
    <property type="evidence" value="ECO:0007669"/>
    <property type="project" value="InterPro"/>
</dbReference>
<accession>A0A9Q9XYI2</accession>
<dbReference type="PROSITE" id="PS51057">
    <property type="entry name" value="PAIRED_2"/>
    <property type="match status" value="1"/>
</dbReference>
<feature type="domain" description="Paired" evidence="1">
    <location>
        <begin position="1"/>
        <end position="97"/>
    </location>
</feature>
<evidence type="ECO:0000313" key="2">
    <source>
        <dbReference type="RefSeq" id="XP_042610363.1"/>
    </source>
</evidence>
<dbReference type="Proteomes" id="UP001155660">
    <property type="component" value="Unplaced"/>
</dbReference>
<protein>
    <submittedName>
        <fullName evidence="2">Uncharacterized protein LOC122143832 isoform X1</fullName>
    </submittedName>
</protein>
<proteinExistence type="predicted"/>